<dbReference type="GO" id="GO:0016740">
    <property type="term" value="F:transferase activity"/>
    <property type="evidence" value="ECO:0007669"/>
    <property type="project" value="UniProtKB-KW"/>
</dbReference>
<keyword evidence="11" id="KW-0472">Membrane</keyword>
<dbReference type="PANTHER" id="PTHR46025:SF3">
    <property type="entry name" value="XYLOSYLTRANSFERASE OXT"/>
    <property type="match status" value="1"/>
</dbReference>
<sequence length="565" mass="64780">MSVGIIMLVHTALDRAEQVARHWASHGCPVVIHADKLVPQDEYQKFAASLSNLQNVRVFRKFSCEWGTWGLVAASQAASEIALSEFPDIGHVYLTSGACLPLRPVEELVDYLAGHADVDFIESASICDVPWTIGGLDTERFSLFFPFSWKQQRYLFDRSVDVQRLLRIKRKVPGNLTPHLGSQWWCLTRNTMTKVLADPNRTKYDRYFSKVWIPDESYFQTLSRLHSRHIESRSLTLAKFDFQGKPHVFYDDHLPLLHRSDCFVARKIWPYADKLYQEFLNRPTSQLRRAEPIPQKIDRIFDKAVERRTRGRPGLLMQSRFPKKGWENNITNSEYSVFEGFDQVIEDFPAWLASVTKARVHGHLFACDRVEFDDGQTVFDGCLSNQPGLRDYAPKDFLLNLVWNTQGEHQCFQFGPQDKQKISQTLVQDANARISVITGAWAIALSKSTEPAEIIRKRAASFQRIEKAHIELLRSSKTKAKVKIWSLAEFLEAPVEHLQPIVKTISKLPHSPLTEAPKLTDLSGFGTFLQQLKNMGMPPYLIGDFPIAEDTKDGVRTYRKSRVMR</sequence>
<keyword evidence="13" id="KW-0325">Glycoprotein</keyword>
<organism evidence="16 17">
    <name type="scientific">Parasulfitobacter algicola</name>
    <dbReference type="NCBI Taxonomy" id="2614809"/>
    <lineage>
        <taxon>Bacteria</taxon>
        <taxon>Pseudomonadati</taxon>
        <taxon>Pseudomonadota</taxon>
        <taxon>Alphaproteobacteria</taxon>
        <taxon>Rhodobacterales</taxon>
        <taxon>Roseobacteraceae</taxon>
        <taxon>Parasulfitobacter</taxon>
    </lineage>
</organism>
<dbReference type="RefSeq" id="WP_174134476.1">
    <property type="nucleotide sequence ID" value="NZ_JABUFE010000001.1"/>
</dbReference>
<keyword evidence="4 16" id="KW-0808">Transferase</keyword>
<reference evidence="16 17" key="1">
    <citation type="submission" date="2020-06" db="EMBL/GenBank/DDBJ databases">
        <title>Sulfitobacter algicola sp. nov., isolated from green algae.</title>
        <authorList>
            <person name="Wang C."/>
        </authorList>
    </citation>
    <scope>NUCLEOTIDE SEQUENCE [LARGE SCALE GENOMIC DNA]</scope>
    <source>
        <strain evidence="16 17">1151</strain>
    </source>
</reference>
<keyword evidence="10" id="KW-0333">Golgi apparatus</keyword>
<evidence type="ECO:0000313" key="16">
    <source>
        <dbReference type="EMBL" id="NSX53357.1"/>
    </source>
</evidence>
<evidence type="ECO:0000256" key="2">
    <source>
        <dbReference type="ARBA" id="ARBA00004648"/>
    </source>
</evidence>
<evidence type="ECO:0000256" key="13">
    <source>
        <dbReference type="ARBA" id="ARBA00023180"/>
    </source>
</evidence>
<keyword evidence="12" id="KW-1015">Disulfide bond</keyword>
<keyword evidence="3" id="KW-0328">Glycosyltransferase</keyword>
<evidence type="ECO:0000256" key="12">
    <source>
        <dbReference type="ARBA" id="ARBA00023157"/>
    </source>
</evidence>
<keyword evidence="17" id="KW-1185">Reference proteome</keyword>
<evidence type="ECO:0000256" key="8">
    <source>
        <dbReference type="ARBA" id="ARBA00022968"/>
    </source>
</evidence>
<dbReference type="EMBL" id="JABUFE010000001">
    <property type="protein sequence ID" value="NSX53357.1"/>
    <property type="molecule type" value="Genomic_DNA"/>
</dbReference>
<evidence type="ECO:0000256" key="9">
    <source>
        <dbReference type="ARBA" id="ARBA00022989"/>
    </source>
</evidence>
<evidence type="ECO:0000313" key="17">
    <source>
        <dbReference type="Proteomes" id="UP000777935"/>
    </source>
</evidence>
<evidence type="ECO:0000256" key="1">
    <source>
        <dbReference type="ARBA" id="ARBA00004323"/>
    </source>
</evidence>
<dbReference type="PANTHER" id="PTHR46025">
    <property type="entry name" value="XYLOSYLTRANSFERASE OXT"/>
    <property type="match status" value="1"/>
</dbReference>
<comment type="caution">
    <text evidence="16">The sequence shown here is derived from an EMBL/GenBank/DDBJ whole genome shotgun (WGS) entry which is preliminary data.</text>
</comment>
<evidence type="ECO:0000259" key="15">
    <source>
        <dbReference type="Pfam" id="PF19349"/>
    </source>
</evidence>
<keyword evidence="5" id="KW-0812">Transmembrane</keyword>
<evidence type="ECO:0000256" key="11">
    <source>
        <dbReference type="ARBA" id="ARBA00023136"/>
    </source>
</evidence>
<dbReference type="InterPro" id="IPR043538">
    <property type="entry name" value="XYLT"/>
</dbReference>
<evidence type="ECO:0000256" key="14">
    <source>
        <dbReference type="ARBA" id="ARBA00042865"/>
    </source>
</evidence>
<evidence type="ECO:0000256" key="7">
    <source>
        <dbReference type="ARBA" id="ARBA00022824"/>
    </source>
</evidence>
<dbReference type="Pfam" id="PF19349">
    <property type="entry name" value="DUF5927"/>
    <property type="match status" value="1"/>
</dbReference>
<evidence type="ECO:0000256" key="4">
    <source>
        <dbReference type="ARBA" id="ARBA00022679"/>
    </source>
</evidence>
<evidence type="ECO:0000256" key="6">
    <source>
        <dbReference type="ARBA" id="ARBA00022723"/>
    </source>
</evidence>
<name>A0ABX2IKE5_9RHOB</name>
<dbReference type="InterPro" id="IPR045971">
    <property type="entry name" value="DUF5927"/>
</dbReference>
<proteinExistence type="predicted"/>
<feature type="domain" description="DUF5927" evidence="15">
    <location>
        <begin position="266"/>
        <end position="563"/>
    </location>
</feature>
<evidence type="ECO:0000256" key="10">
    <source>
        <dbReference type="ARBA" id="ARBA00023034"/>
    </source>
</evidence>
<gene>
    <name evidence="16" type="ORF">HRQ87_00925</name>
</gene>
<evidence type="ECO:0000256" key="5">
    <source>
        <dbReference type="ARBA" id="ARBA00022692"/>
    </source>
</evidence>
<dbReference type="Proteomes" id="UP000777935">
    <property type="component" value="Unassembled WGS sequence"/>
</dbReference>
<dbReference type="Pfam" id="PF02485">
    <property type="entry name" value="Branch"/>
    <property type="match status" value="1"/>
</dbReference>
<protein>
    <recommendedName>
        <fullName evidence="14">Peptide O-xylosyltransferase</fullName>
    </recommendedName>
</protein>
<keyword evidence="9" id="KW-1133">Transmembrane helix</keyword>
<keyword evidence="8" id="KW-0735">Signal-anchor</keyword>
<accession>A0ABX2IKE5</accession>
<keyword evidence="6" id="KW-0479">Metal-binding</keyword>
<keyword evidence="7" id="KW-0256">Endoplasmic reticulum</keyword>
<dbReference type="InterPro" id="IPR003406">
    <property type="entry name" value="Glyco_trans_14"/>
</dbReference>
<evidence type="ECO:0000256" key="3">
    <source>
        <dbReference type="ARBA" id="ARBA00022676"/>
    </source>
</evidence>
<comment type="subcellular location">
    <subcellularLocation>
        <location evidence="2">Endoplasmic reticulum membrane</location>
        <topology evidence="2">Single-pass type II membrane protein</topology>
    </subcellularLocation>
    <subcellularLocation>
        <location evidence="1">Golgi apparatus membrane</location>
        <topology evidence="1">Single-pass type II membrane protein</topology>
    </subcellularLocation>
</comment>